<dbReference type="SUPFAM" id="SSF51445">
    <property type="entry name" value="(Trans)glycosidases"/>
    <property type="match status" value="1"/>
</dbReference>
<evidence type="ECO:0000313" key="12">
    <source>
        <dbReference type="EMBL" id="RQP26527.1"/>
    </source>
</evidence>
<evidence type="ECO:0000256" key="5">
    <source>
        <dbReference type="ARBA" id="ARBA00023180"/>
    </source>
</evidence>
<protein>
    <recommendedName>
        <fullName evidence="11">Endo-1,3-beta-glucanase btgC</fullName>
    </recommendedName>
    <alternativeName>
        <fullName evidence="10">Laminarinase btgC</fullName>
    </alternativeName>
</protein>
<gene>
    <name evidence="12" type="ORF">DZC73_05845</name>
</gene>
<dbReference type="PANTHER" id="PTHR16631:SF17">
    <property type="entry name" value="GLUCAN ENDO-1,3-BETA-GLUCOSIDASE BTGC"/>
    <property type="match status" value="1"/>
</dbReference>
<sequence length="532" mass="57564">MRALAADFYTRKAVAYSGYRGADRNTAPTTAQVLEDLQLLTQANFKLIRLFGSGDADSKVVLKTIADNHLDIKVQLGVWISGSKATQDTENQAEITRGVALAKTYSDIVMSVSIGNETMVDWSALQVPADDMAAYIKQVRDQITQPVTTDDNWAFWANKDGKYGTDKILAAVDYVSLHTYSLLDSVYDPAFSWKMESTPEPQRAAAMMDAMIDKAKTDYGAVKGYLTSKGVTLPIIIGETGWKAAGGEANRDHPVNQKMYFDRLNAWMGGPKQIFYFEAFDEPWKGGDNGWGLWDVNRKARYVIYDLFPANMQDGGTYAAADALYYKAPTANPTITANTYVLFADTVPAGAAQPSGANTPLTSWQPWDSPATATGAIIGTSTAEGANALEISPNPKDWGWGFFLGLANADDLSKFNVADGYLNFSIKTTYAGKLEIGFFTGSAGANTGVDVYLAIAPGQYGYQNDGAWHNVSIPVTAIAAKAAPAYGQPASAALNMAQVTNGFVIADRYAVTSNTPGSKIKIQVDNIYWDHH</sequence>
<dbReference type="GO" id="GO:0000272">
    <property type="term" value="P:polysaccharide catabolic process"/>
    <property type="evidence" value="ECO:0007669"/>
    <property type="project" value="UniProtKB-KW"/>
</dbReference>
<dbReference type="GO" id="GO:0071555">
    <property type="term" value="P:cell wall organization"/>
    <property type="evidence" value="ECO:0007669"/>
    <property type="project" value="UniProtKB-KW"/>
</dbReference>
<keyword evidence="13" id="KW-1185">Reference proteome</keyword>
<evidence type="ECO:0000256" key="6">
    <source>
        <dbReference type="ARBA" id="ARBA00023277"/>
    </source>
</evidence>
<evidence type="ECO:0000256" key="8">
    <source>
        <dbReference type="ARBA" id="ARBA00023326"/>
    </source>
</evidence>
<dbReference type="GO" id="GO:0005886">
    <property type="term" value="C:plasma membrane"/>
    <property type="evidence" value="ECO:0007669"/>
    <property type="project" value="UniProtKB-SubCell"/>
</dbReference>
<dbReference type="Gene3D" id="3.20.20.80">
    <property type="entry name" value="Glycosidases"/>
    <property type="match status" value="1"/>
</dbReference>
<keyword evidence="8" id="KW-0624">Polysaccharide degradation</keyword>
<comment type="caution">
    <text evidence="12">The sequence shown here is derived from an EMBL/GenBank/DDBJ whole genome shotgun (WGS) entry which is preliminary data.</text>
</comment>
<dbReference type="InterPro" id="IPR050732">
    <property type="entry name" value="Beta-glucan_modifiers"/>
</dbReference>
<reference evidence="12 13" key="1">
    <citation type="submission" date="2018-08" db="EMBL/GenBank/DDBJ databases">
        <authorList>
            <person name="Khan S.A."/>
            <person name="Jeon C.O."/>
            <person name="Chun B.H."/>
            <person name="Jeong S.E."/>
        </authorList>
    </citation>
    <scope>NUCLEOTIDE SEQUENCE [LARGE SCALE GENOMIC DNA]</scope>
    <source>
        <strain evidence="12 13">S-16</strain>
    </source>
</reference>
<dbReference type="GO" id="GO:0016787">
    <property type="term" value="F:hydrolase activity"/>
    <property type="evidence" value="ECO:0007669"/>
    <property type="project" value="UniProtKB-KW"/>
</dbReference>
<evidence type="ECO:0000256" key="7">
    <source>
        <dbReference type="ARBA" id="ARBA00023316"/>
    </source>
</evidence>
<comment type="subcellular location">
    <subcellularLocation>
        <location evidence="1">Cell membrane</location>
    </subcellularLocation>
</comment>
<keyword evidence="4" id="KW-0472">Membrane</keyword>
<keyword evidence="3" id="KW-0378">Hydrolase</keyword>
<evidence type="ECO:0000256" key="2">
    <source>
        <dbReference type="ARBA" id="ARBA00022475"/>
    </source>
</evidence>
<keyword evidence="6" id="KW-0119">Carbohydrate metabolism</keyword>
<dbReference type="Proteomes" id="UP000267464">
    <property type="component" value="Unassembled WGS sequence"/>
</dbReference>
<dbReference type="PANTHER" id="PTHR16631">
    <property type="entry name" value="GLUCAN 1,3-BETA-GLUCOSIDASE"/>
    <property type="match status" value="1"/>
</dbReference>
<reference evidence="12 13" key="2">
    <citation type="submission" date="2018-12" db="EMBL/GenBank/DDBJ databases">
        <title>Rhizobacter gummiphilus sp. nov., a rubber-degrading bacterium isolated from the soil of a botanical garden in Japan.</title>
        <authorList>
            <person name="Shunsuke S.S."/>
        </authorList>
    </citation>
    <scope>NUCLEOTIDE SEQUENCE [LARGE SCALE GENOMIC DNA]</scope>
    <source>
        <strain evidence="12 13">S-16</strain>
    </source>
</reference>
<keyword evidence="2" id="KW-1003">Cell membrane</keyword>
<evidence type="ECO:0000256" key="9">
    <source>
        <dbReference type="ARBA" id="ARBA00037649"/>
    </source>
</evidence>
<comment type="function">
    <text evidence="9">Glucanases play a role in cell expansion during growth, in cell-cell fusion during mating, and in spore release during sporulation. This enzyme may be involved in beta-glucan degradation. Active on laminarin and lichenan.</text>
</comment>
<dbReference type="Gene3D" id="2.60.120.430">
    <property type="entry name" value="Galactose-binding lectin"/>
    <property type="match status" value="1"/>
</dbReference>
<proteinExistence type="predicted"/>
<dbReference type="AlphaFoldDB" id="A0A3N7HW38"/>
<keyword evidence="5" id="KW-0325">Glycoprotein</keyword>
<keyword evidence="7" id="KW-0961">Cell wall biogenesis/degradation</keyword>
<evidence type="ECO:0000256" key="1">
    <source>
        <dbReference type="ARBA" id="ARBA00004236"/>
    </source>
</evidence>
<dbReference type="InterPro" id="IPR017853">
    <property type="entry name" value="GH"/>
</dbReference>
<evidence type="ECO:0000256" key="4">
    <source>
        <dbReference type="ARBA" id="ARBA00023136"/>
    </source>
</evidence>
<evidence type="ECO:0000256" key="11">
    <source>
        <dbReference type="ARBA" id="ARBA00043078"/>
    </source>
</evidence>
<organism evidence="12 13">
    <name type="scientific">Piscinibacter terrae</name>
    <dbReference type="NCBI Taxonomy" id="2496871"/>
    <lineage>
        <taxon>Bacteria</taxon>
        <taxon>Pseudomonadati</taxon>
        <taxon>Pseudomonadota</taxon>
        <taxon>Betaproteobacteria</taxon>
        <taxon>Burkholderiales</taxon>
        <taxon>Sphaerotilaceae</taxon>
        <taxon>Piscinibacter</taxon>
    </lineage>
</organism>
<accession>A0A3N7HW38</accession>
<evidence type="ECO:0000313" key="13">
    <source>
        <dbReference type="Proteomes" id="UP000267464"/>
    </source>
</evidence>
<evidence type="ECO:0000256" key="10">
    <source>
        <dbReference type="ARBA" id="ARBA00042373"/>
    </source>
</evidence>
<evidence type="ECO:0000256" key="3">
    <source>
        <dbReference type="ARBA" id="ARBA00022801"/>
    </source>
</evidence>
<dbReference type="EMBL" id="QUSW01000001">
    <property type="protein sequence ID" value="RQP26527.1"/>
    <property type="molecule type" value="Genomic_DNA"/>
</dbReference>
<name>A0A3N7HW38_9BURK</name>